<dbReference type="InterPro" id="IPR024173">
    <property type="entry name" value="Pesterase_MJ0037-like"/>
</dbReference>
<dbReference type="AlphaFoldDB" id="A0A239E1W6"/>
<dbReference type="NCBIfam" id="TIGR04123">
    <property type="entry name" value="P_estr_lig_assc"/>
    <property type="match status" value="1"/>
</dbReference>
<dbReference type="CDD" id="cd07391">
    <property type="entry name" value="MPP_PF1019"/>
    <property type="match status" value="1"/>
</dbReference>
<proteinExistence type="predicted"/>
<organism evidence="2 3">
    <name type="scientific">Noviherbaspirillum humi</name>
    <dbReference type="NCBI Taxonomy" id="1688639"/>
    <lineage>
        <taxon>Bacteria</taxon>
        <taxon>Pseudomonadati</taxon>
        <taxon>Pseudomonadota</taxon>
        <taxon>Betaproteobacteria</taxon>
        <taxon>Burkholderiales</taxon>
        <taxon>Oxalobacteraceae</taxon>
        <taxon>Noviherbaspirillum</taxon>
    </lineage>
</organism>
<dbReference type="PANTHER" id="PTHR39323">
    <property type="entry name" value="BLR1149 PROTEIN"/>
    <property type="match status" value="1"/>
</dbReference>
<reference evidence="2 3" key="1">
    <citation type="submission" date="2017-06" db="EMBL/GenBank/DDBJ databases">
        <authorList>
            <person name="Kim H.J."/>
            <person name="Triplett B.A."/>
        </authorList>
    </citation>
    <scope>NUCLEOTIDE SEQUENCE [LARGE SCALE GENOMIC DNA]</scope>
    <source>
        <strain evidence="2 3">U15</strain>
    </source>
</reference>
<gene>
    <name evidence="2" type="ORF">SAMN06265795_102457</name>
</gene>
<dbReference type="Gene3D" id="3.60.21.10">
    <property type="match status" value="1"/>
</dbReference>
<dbReference type="InterPro" id="IPR026336">
    <property type="entry name" value="PdeM-like"/>
</dbReference>
<dbReference type="InterPro" id="IPR029052">
    <property type="entry name" value="Metallo-depent_PP-like"/>
</dbReference>
<name>A0A239E1W6_9BURK</name>
<dbReference type="GO" id="GO:0016787">
    <property type="term" value="F:hydrolase activity"/>
    <property type="evidence" value="ECO:0007669"/>
    <property type="project" value="InterPro"/>
</dbReference>
<dbReference type="OrthoDB" id="9795838at2"/>
<dbReference type="Proteomes" id="UP000198284">
    <property type="component" value="Unassembled WGS sequence"/>
</dbReference>
<feature type="domain" description="Calcineurin-like phosphoesterase" evidence="1">
    <location>
        <begin position="33"/>
        <end position="127"/>
    </location>
</feature>
<protein>
    <submittedName>
        <fullName evidence="2">Putative phosphoesterase</fullName>
    </submittedName>
</protein>
<dbReference type="Pfam" id="PF00149">
    <property type="entry name" value="Metallophos"/>
    <property type="match status" value="1"/>
</dbReference>
<dbReference type="InterPro" id="IPR004843">
    <property type="entry name" value="Calcineurin-like_PHP"/>
</dbReference>
<sequence length="228" mass="24587">MPAPALTPHAELAVAGETLQLLPQRAALWPARRMLLVADIHIGKAAAFRAGGVPVPAGTTLQNLEALDRLLRTHDIDEVMFLGDFLHARAGRAPATLAALQAWRERHARLALTLVRGNHDSHAGDPPASLDIEVVDEPHRVGPFLFCHHPEEREEAYVIAGHVHPVFRLAAGGDSLRLPCFLFGPKRGMLPSFGAFTGGHAVTPLPGERLFLAAEDRVFALPSPTPID</sequence>
<dbReference type="PIRSF" id="PIRSF000887">
    <property type="entry name" value="Pesterase_MJ0037"/>
    <property type="match status" value="1"/>
</dbReference>
<dbReference type="PANTHER" id="PTHR39323:SF1">
    <property type="entry name" value="BLR1149 PROTEIN"/>
    <property type="match status" value="1"/>
</dbReference>
<dbReference type="SUPFAM" id="SSF56300">
    <property type="entry name" value="Metallo-dependent phosphatases"/>
    <property type="match status" value="1"/>
</dbReference>
<dbReference type="RefSeq" id="WP_089398293.1">
    <property type="nucleotide sequence ID" value="NZ_FZOT01000002.1"/>
</dbReference>
<evidence type="ECO:0000313" key="3">
    <source>
        <dbReference type="Proteomes" id="UP000198284"/>
    </source>
</evidence>
<evidence type="ECO:0000259" key="1">
    <source>
        <dbReference type="Pfam" id="PF00149"/>
    </source>
</evidence>
<evidence type="ECO:0000313" key="2">
    <source>
        <dbReference type="EMBL" id="SNS37972.1"/>
    </source>
</evidence>
<accession>A0A239E1W6</accession>
<keyword evidence="3" id="KW-1185">Reference proteome</keyword>
<dbReference type="EMBL" id="FZOT01000002">
    <property type="protein sequence ID" value="SNS37972.1"/>
    <property type="molecule type" value="Genomic_DNA"/>
</dbReference>